<dbReference type="AlphaFoldDB" id="A0A5M6DLD4"/>
<gene>
    <name evidence="2" type="ORF">FYK55_01190</name>
</gene>
<evidence type="ECO:0000256" key="1">
    <source>
        <dbReference type="SAM" id="Phobius"/>
    </source>
</evidence>
<feature type="transmembrane region" description="Helical" evidence="1">
    <location>
        <begin position="134"/>
        <end position="155"/>
    </location>
</feature>
<keyword evidence="1" id="KW-0812">Transmembrane</keyword>
<reference evidence="2 3" key="1">
    <citation type="submission" date="2019-08" db="EMBL/GenBank/DDBJ databases">
        <authorList>
            <person name="Dhanesh K."/>
            <person name="Kumar G."/>
            <person name="Sasikala C."/>
            <person name="Venkata Ramana C."/>
        </authorList>
    </citation>
    <scope>NUCLEOTIDE SEQUENCE [LARGE SCALE GENOMIC DNA]</scope>
    <source>
        <strain evidence="2 3">JC645</strain>
    </source>
</reference>
<evidence type="ECO:0000313" key="3">
    <source>
        <dbReference type="Proteomes" id="UP000324479"/>
    </source>
</evidence>
<dbReference type="RefSeq" id="WP_150074169.1">
    <property type="nucleotide sequence ID" value="NZ_VWOX01000001.1"/>
</dbReference>
<dbReference type="Proteomes" id="UP000324479">
    <property type="component" value="Unassembled WGS sequence"/>
</dbReference>
<comment type="caution">
    <text evidence="2">The sequence shown here is derived from an EMBL/GenBank/DDBJ whole genome shotgun (WGS) entry which is preliminary data.</text>
</comment>
<feature type="transmembrane region" description="Helical" evidence="1">
    <location>
        <begin position="99"/>
        <end position="122"/>
    </location>
</feature>
<organism evidence="2 3">
    <name type="scientific">Roseiconus nitratireducens</name>
    <dbReference type="NCBI Taxonomy" id="2605748"/>
    <lineage>
        <taxon>Bacteria</taxon>
        <taxon>Pseudomonadati</taxon>
        <taxon>Planctomycetota</taxon>
        <taxon>Planctomycetia</taxon>
        <taxon>Pirellulales</taxon>
        <taxon>Pirellulaceae</taxon>
        <taxon>Roseiconus</taxon>
    </lineage>
</organism>
<proteinExistence type="predicted"/>
<keyword evidence="1" id="KW-1133">Transmembrane helix</keyword>
<protein>
    <submittedName>
        <fullName evidence="2">Uncharacterized protein</fullName>
    </submittedName>
</protein>
<name>A0A5M6DLD4_9BACT</name>
<accession>A0A5M6DLD4</accession>
<keyword evidence="1" id="KW-0472">Membrane</keyword>
<sequence>MKVISLNCNHCGAPLEVPKKARFVTCGFCESKLAIEHSGNTYSTAVIEELQETTQQLARDVARIKSSSDIERLDAQWERKREQHMITGKHGAKSLPSKGGAIAAAVFMGGFGLFWTVFAFSITRGASSVGAPGAVNIFPLFGLLFVGFAIFAAVSQFSKAEAYERDLKRYQSERRRLVNDMQESD</sequence>
<dbReference type="EMBL" id="VWOX01000001">
    <property type="protein sequence ID" value="KAA5547062.1"/>
    <property type="molecule type" value="Genomic_DNA"/>
</dbReference>
<evidence type="ECO:0000313" key="2">
    <source>
        <dbReference type="EMBL" id="KAA5547062.1"/>
    </source>
</evidence>
<keyword evidence="3" id="KW-1185">Reference proteome</keyword>